<dbReference type="EMBL" id="AVOT02032745">
    <property type="protein sequence ID" value="MBW0526545.1"/>
    <property type="molecule type" value="Genomic_DNA"/>
</dbReference>
<name>A0A9Q3ENN9_9BASI</name>
<sequence length="469" mass="53879">MPHRNNVAREGIHELAMTKILEESLSRNHQPSHRSEDAAIDLNLSLSLGSGSEHSVSASHSTSDSPFELVRKPSTDPNLMQHWRQIQHATIVEKYPSKKPKILPESHKNNEDNDKEIIQDHHHIESISTMHNKVQMGQHLSSATVKRNHRQFYDKINAKQNTPHFISLEGGENSNWSNLASTKISSEEPPEWRNKANLIQRKEEIITFNSSRYINLLSKYKAWRLKNSGVGKSEIIPTLTQYLRTQSLFDSQFALGNSDWLRLPIGTKLEFQEFISGIYDAFPQKCEPSSWEESAKKKCSWFIAECSKLLVARVRLISESYYPTLFKEENVVEVQVEALKTLENFWKIIFAAEASVSNEAESIVAKAISAREYFKPQGKSRKEQVCAASWLMTEVWMQKNFGNLYLSLKDDLAKKHSDFKLLIGDRALVVYRKASTNLESPRTLDHFFYLPSISEYSHKKTLEQAMIEK</sequence>
<proteinExistence type="predicted"/>
<accession>A0A9Q3ENN9</accession>
<keyword evidence="3" id="KW-1185">Reference proteome</keyword>
<reference evidence="2" key="1">
    <citation type="submission" date="2021-03" db="EMBL/GenBank/DDBJ databases">
        <title>Draft genome sequence of rust myrtle Austropuccinia psidii MF-1, a brazilian biotype.</title>
        <authorList>
            <person name="Quecine M.C."/>
            <person name="Pachon D.M.R."/>
            <person name="Bonatelli M.L."/>
            <person name="Correr F.H."/>
            <person name="Franceschini L.M."/>
            <person name="Leite T.F."/>
            <person name="Margarido G.R.A."/>
            <person name="Almeida C.A."/>
            <person name="Ferrarezi J.A."/>
            <person name="Labate C.A."/>
        </authorList>
    </citation>
    <scope>NUCLEOTIDE SEQUENCE</scope>
    <source>
        <strain evidence="2">MF-1</strain>
    </source>
</reference>
<gene>
    <name evidence="2" type="ORF">O181_066260</name>
</gene>
<evidence type="ECO:0000313" key="2">
    <source>
        <dbReference type="EMBL" id="MBW0526545.1"/>
    </source>
</evidence>
<evidence type="ECO:0000313" key="3">
    <source>
        <dbReference type="Proteomes" id="UP000765509"/>
    </source>
</evidence>
<evidence type="ECO:0000256" key="1">
    <source>
        <dbReference type="SAM" id="MobiDB-lite"/>
    </source>
</evidence>
<feature type="compositionally biased region" description="Low complexity" evidence="1">
    <location>
        <begin position="49"/>
        <end position="65"/>
    </location>
</feature>
<protein>
    <submittedName>
        <fullName evidence="2">Uncharacterized protein</fullName>
    </submittedName>
</protein>
<organism evidence="2 3">
    <name type="scientific">Austropuccinia psidii MF-1</name>
    <dbReference type="NCBI Taxonomy" id="1389203"/>
    <lineage>
        <taxon>Eukaryota</taxon>
        <taxon>Fungi</taxon>
        <taxon>Dikarya</taxon>
        <taxon>Basidiomycota</taxon>
        <taxon>Pucciniomycotina</taxon>
        <taxon>Pucciniomycetes</taxon>
        <taxon>Pucciniales</taxon>
        <taxon>Sphaerophragmiaceae</taxon>
        <taxon>Austropuccinia</taxon>
    </lineage>
</organism>
<feature type="region of interest" description="Disordered" evidence="1">
    <location>
        <begin position="49"/>
        <end position="72"/>
    </location>
</feature>
<comment type="caution">
    <text evidence="2">The sequence shown here is derived from an EMBL/GenBank/DDBJ whole genome shotgun (WGS) entry which is preliminary data.</text>
</comment>
<dbReference type="Proteomes" id="UP000765509">
    <property type="component" value="Unassembled WGS sequence"/>
</dbReference>
<dbReference type="AlphaFoldDB" id="A0A9Q3ENN9"/>